<evidence type="ECO:0000313" key="1">
    <source>
        <dbReference type="EMBL" id="MBR7792306.1"/>
    </source>
</evidence>
<sequence>MADAKIRLSVDGTAQVIVDLSSVEGKMLQLEKQVSSSGAKIKDVMTAAAGALASWAIVDKVKDMAMLNARYETLGVSMAVVGKNAGYTGQQMEDTALALQKTGISMIESRQQTMRLVQAHIDLSNATKLARIAQDAAVIGNMNSSEAFAHMIHGIQTGQTDVLRTIGLNISMEDSYKQMAATLGKNKDMLTQNEKTQAVLNSVMAAGGDIAGAYTAAMDTAGKQILSMTRYTEDIKVLQGEVFNEVLTIAVMGYTEHLKESNGQLNEMAKNQELKQWGQDIAYTFSFIADSIDGAKNVAMLFGSSLGAVAAKWSNWREYVHDKEEAEKNFTGKRLEEENAAILAAYDQRRKSIDDAYNETQDGVLNKQGRFVRSYEERLKALAAKESAINAEKVAKQQDYFEKVLQMQRIYANYSLEIQQNVQRQLAQSYFGDNHKYSDTAPAAPKASTELSKYQQLIKSIEEKIAVQRLDMNTQEKLTEGEKLAAKVRSDLNEGVIKLTKSETANILELTRKLTVYEKHNQLAKEVEKSYVANTKAIIESFNSQTVTYGKAKDALDDYVRSVEENNAQTDLEISLMGKSSVERATALEQYRIELDLQKRIRDVRKLNLLDVDKESLISGYTEEATKAKAAAINKAQVSEWSKTVDTMDKTFHDGFAAMLDRGEGVWGSYVKSLRNTFKSTLVDELYKMFAKPFVLQAIAGIGSMFGMTGAAQASGAMGGVGSVVSGLSGVTSGLSNLYSLFTGGAQSAFNSFALSNMGMNLGLSSSLSSASTIGVGQLSGLGSTGQLGLTGMGQVGSSIAAAAPWVAAALAAYSIGTAAFGHGERQITGQNVTANVNSSGVSGSKNVSHTKSGGWFSSDINGQWNFDLNTGKTVADGVTYNDVTGGAQKAGKAIKAGFDSLLSSTMDFSKSLGLSADAIKDKTYSLKFDFGSTDAEFMTNLANALAGVADTMAQDLLPSIATLKLDGESAADAFKRLGIEATLVNTRIKDLGLTFKTDGLDTTALITAKDRLVQFTGGAQAFSDKTAYFAANFLTEAERMQPTIDSVTKGMADLGYANITTVEQFKNLVRGLDTSTEANAKLFASLMDLMPGFKTVADYMDSLGNSSNAAAAALAQTNKSIQDQIDQLRVSMMTQEEQQRKLMEGQDESTQAKYRELFALQAQKQATEDAAAAMEAAAARIKSVADERYNLETEYYNLIGDTAELRKRELEKLSPENRAYKEKIYAEMDAQKAQQAAQQAAQEAASAAAQLKSAWQSLADSIVSEVSRLRGLTSTSSAAGIAAAESQFAISTAQARAGDQDAMKLLPALSQALDKLYESTATSQAELSRNRAALAYSLEQTAGTTKRYGVTLPSYDIGTDYVPVDQIAQIHQGERITPAAYNRSDATNADLVKQMQILNEKIDRLVSAAKSSAESNRSTAEVLDNLTGGGGPALVKVVSV</sequence>
<dbReference type="RefSeq" id="WP_212678366.1">
    <property type="nucleotide sequence ID" value="NZ_JAGSPK010000002.1"/>
</dbReference>
<comment type="caution">
    <text evidence="1">The sequence shown here is derived from an EMBL/GenBank/DDBJ whole genome shotgun (WGS) entry which is preliminary data.</text>
</comment>
<keyword evidence="2" id="KW-1185">Reference proteome</keyword>
<evidence type="ECO:0008006" key="3">
    <source>
        <dbReference type="Google" id="ProtNLM"/>
    </source>
</evidence>
<gene>
    <name evidence="1" type="ORF">KDM87_06810</name>
</gene>
<dbReference type="PANTHER" id="PTHR23159">
    <property type="entry name" value="CENTROSOMAL PROTEIN 2"/>
    <property type="match status" value="1"/>
</dbReference>
<evidence type="ECO:0000313" key="2">
    <source>
        <dbReference type="Proteomes" id="UP000682982"/>
    </source>
</evidence>
<dbReference type="Proteomes" id="UP000682982">
    <property type="component" value="Unassembled WGS sequence"/>
</dbReference>
<reference evidence="1 2" key="1">
    <citation type="submission" date="2021-04" db="EMBL/GenBank/DDBJ databases">
        <title>novel species isolated from subtropical streams in China.</title>
        <authorList>
            <person name="Lu H."/>
        </authorList>
    </citation>
    <scope>NUCLEOTIDE SEQUENCE [LARGE SCALE GENOMIC DNA]</scope>
    <source>
        <strain evidence="1 2">FT147W</strain>
    </source>
</reference>
<name>A0ABS5H0R8_9BURK</name>
<protein>
    <recommendedName>
        <fullName evidence="3">Bacteriophage tail tape measure N-terminal domain-containing protein</fullName>
    </recommendedName>
</protein>
<organism evidence="1 2">
    <name type="scientific">Undibacterium rivi</name>
    <dbReference type="NCBI Taxonomy" id="2828729"/>
    <lineage>
        <taxon>Bacteria</taxon>
        <taxon>Pseudomonadati</taxon>
        <taxon>Pseudomonadota</taxon>
        <taxon>Betaproteobacteria</taxon>
        <taxon>Burkholderiales</taxon>
        <taxon>Oxalobacteraceae</taxon>
        <taxon>Undibacterium</taxon>
    </lineage>
</organism>
<dbReference type="PANTHER" id="PTHR23159:SF31">
    <property type="entry name" value="CENTROSOME-ASSOCIATED PROTEIN CEP250 ISOFORM X1"/>
    <property type="match status" value="1"/>
</dbReference>
<dbReference type="EMBL" id="JAGSPK010000002">
    <property type="protein sequence ID" value="MBR7792306.1"/>
    <property type="molecule type" value="Genomic_DNA"/>
</dbReference>
<accession>A0ABS5H0R8</accession>
<proteinExistence type="predicted"/>